<proteinExistence type="predicted"/>
<evidence type="ECO:0000313" key="2">
    <source>
        <dbReference type="Proteomes" id="UP000299102"/>
    </source>
</evidence>
<protein>
    <submittedName>
        <fullName evidence="1">Uncharacterized protein</fullName>
    </submittedName>
</protein>
<dbReference type="Proteomes" id="UP000299102">
    <property type="component" value="Unassembled WGS sequence"/>
</dbReference>
<sequence>MREFAGTPDKINSVSPRRTAKFGFKGVKPKAGKPCLATDAVPASVSALSPEDWAFFENVQYILDLIGARSTANPSANLFSASLGVTLLPLVQARRPDHLLAYDSG</sequence>
<gene>
    <name evidence="1" type="ORF">EVAR_84193_1</name>
</gene>
<dbReference type="AlphaFoldDB" id="A0A4C1S7N7"/>
<organism evidence="1 2">
    <name type="scientific">Eumeta variegata</name>
    <name type="common">Bagworm moth</name>
    <name type="synonym">Eumeta japonica</name>
    <dbReference type="NCBI Taxonomy" id="151549"/>
    <lineage>
        <taxon>Eukaryota</taxon>
        <taxon>Metazoa</taxon>
        <taxon>Ecdysozoa</taxon>
        <taxon>Arthropoda</taxon>
        <taxon>Hexapoda</taxon>
        <taxon>Insecta</taxon>
        <taxon>Pterygota</taxon>
        <taxon>Neoptera</taxon>
        <taxon>Endopterygota</taxon>
        <taxon>Lepidoptera</taxon>
        <taxon>Glossata</taxon>
        <taxon>Ditrysia</taxon>
        <taxon>Tineoidea</taxon>
        <taxon>Psychidae</taxon>
        <taxon>Oiketicinae</taxon>
        <taxon>Eumeta</taxon>
    </lineage>
</organism>
<name>A0A4C1S7N7_EUMVA</name>
<comment type="caution">
    <text evidence="1">The sequence shown here is derived from an EMBL/GenBank/DDBJ whole genome shotgun (WGS) entry which is preliminary data.</text>
</comment>
<accession>A0A4C1S7N7</accession>
<evidence type="ECO:0000313" key="1">
    <source>
        <dbReference type="EMBL" id="GBO98321.1"/>
    </source>
</evidence>
<dbReference type="EMBL" id="BGZK01003183">
    <property type="protein sequence ID" value="GBO98321.1"/>
    <property type="molecule type" value="Genomic_DNA"/>
</dbReference>
<reference evidence="1 2" key="1">
    <citation type="journal article" date="2019" name="Commun. Biol.">
        <title>The bagworm genome reveals a unique fibroin gene that provides high tensile strength.</title>
        <authorList>
            <person name="Kono N."/>
            <person name="Nakamura H."/>
            <person name="Ohtoshi R."/>
            <person name="Tomita M."/>
            <person name="Numata K."/>
            <person name="Arakawa K."/>
        </authorList>
    </citation>
    <scope>NUCLEOTIDE SEQUENCE [LARGE SCALE GENOMIC DNA]</scope>
</reference>
<keyword evidence="2" id="KW-1185">Reference proteome</keyword>